<evidence type="ECO:0000313" key="8">
    <source>
        <dbReference type="EMBL" id="KAF6351157.1"/>
    </source>
</evidence>
<keyword evidence="4 7" id="KW-1133">Transmembrane helix</keyword>
<evidence type="ECO:0000256" key="6">
    <source>
        <dbReference type="ARBA" id="ARBA00023180"/>
    </source>
</evidence>
<dbReference type="PANTHER" id="PTHR31158:SF2">
    <property type="entry name" value="DUAL OXIDASE MATURATION FACTOR 2"/>
    <property type="match status" value="1"/>
</dbReference>
<dbReference type="Pfam" id="PF10204">
    <property type="entry name" value="DuoxA"/>
    <property type="match status" value="1"/>
</dbReference>
<comment type="similarity">
    <text evidence="2">Belongs to the DUOXA family.</text>
</comment>
<evidence type="ECO:0000256" key="1">
    <source>
        <dbReference type="ARBA" id="ARBA00004141"/>
    </source>
</evidence>
<dbReference type="GO" id="GO:0015031">
    <property type="term" value="P:protein transport"/>
    <property type="evidence" value="ECO:0007669"/>
    <property type="project" value="InterPro"/>
</dbReference>
<comment type="subcellular location">
    <subcellularLocation>
        <location evidence="1">Membrane</location>
        <topology evidence="1">Multi-pass membrane protein</topology>
    </subcellularLocation>
</comment>
<evidence type="ECO:0000313" key="9">
    <source>
        <dbReference type="Proteomes" id="UP000585614"/>
    </source>
</evidence>
<reference evidence="8 9" key="1">
    <citation type="journal article" date="2020" name="Nature">
        <title>Six reference-quality genomes reveal evolution of bat adaptations.</title>
        <authorList>
            <person name="Jebb D."/>
            <person name="Huang Z."/>
            <person name="Pippel M."/>
            <person name="Hughes G.M."/>
            <person name="Lavrichenko K."/>
            <person name="Devanna P."/>
            <person name="Winkler S."/>
            <person name="Jermiin L.S."/>
            <person name="Skirmuntt E.C."/>
            <person name="Katzourakis A."/>
            <person name="Burkitt-Gray L."/>
            <person name="Ray D.A."/>
            <person name="Sullivan K.A.M."/>
            <person name="Roscito J.G."/>
            <person name="Kirilenko B.M."/>
            <person name="Davalos L.M."/>
            <person name="Corthals A.P."/>
            <person name="Power M.L."/>
            <person name="Jones G."/>
            <person name="Ransome R.D."/>
            <person name="Dechmann D.K.N."/>
            <person name="Locatelli A.G."/>
            <person name="Puechmaille S.J."/>
            <person name="Fedrigo O."/>
            <person name="Jarvis E.D."/>
            <person name="Hiller M."/>
            <person name="Vernes S.C."/>
            <person name="Myers E.W."/>
            <person name="Teeling E.C."/>
        </authorList>
    </citation>
    <scope>NUCLEOTIDE SEQUENCE [LARGE SCALE GENOMIC DNA]</scope>
    <source>
        <strain evidence="8">MRhiFer1</strain>
        <tissue evidence="8">Lung</tissue>
    </source>
</reference>
<dbReference type="PANTHER" id="PTHR31158">
    <property type="entry name" value="DUAL OXIDASE 2"/>
    <property type="match status" value="1"/>
</dbReference>
<comment type="caution">
    <text evidence="8">The sequence shown here is derived from an EMBL/GenBank/DDBJ whole genome shotgun (WGS) entry which is preliminary data.</text>
</comment>
<dbReference type="AlphaFoldDB" id="A0A7J7XN97"/>
<sequence length="116" mass="12544">MTLWDGVLPFYPQSRHSAGFSFPLLVVILVFLSLAISFLLILPGIRGHSGRLCSHLLYLVTKSWVLPLLGEVMLACLALQDSLNLTIAVTRKGGGTRTRNQIAGGPGQGRGWGWGD</sequence>
<name>A0A7J7XN97_RHIFE</name>
<gene>
    <name evidence="8" type="ORF">mRhiFer1_004191</name>
</gene>
<feature type="transmembrane region" description="Helical" evidence="7">
    <location>
        <begin position="20"/>
        <end position="42"/>
    </location>
</feature>
<evidence type="ECO:0000256" key="3">
    <source>
        <dbReference type="ARBA" id="ARBA00022692"/>
    </source>
</evidence>
<keyword evidence="3 7" id="KW-0812">Transmembrane</keyword>
<organism evidence="8 9">
    <name type="scientific">Rhinolophus ferrumequinum</name>
    <name type="common">Greater horseshoe bat</name>
    <dbReference type="NCBI Taxonomy" id="59479"/>
    <lineage>
        <taxon>Eukaryota</taxon>
        <taxon>Metazoa</taxon>
        <taxon>Chordata</taxon>
        <taxon>Craniata</taxon>
        <taxon>Vertebrata</taxon>
        <taxon>Euteleostomi</taxon>
        <taxon>Mammalia</taxon>
        <taxon>Eutheria</taxon>
        <taxon>Laurasiatheria</taxon>
        <taxon>Chiroptera</taxon>
        <taxon>Yinpterochiroptera</taxon>
        <taxon>Rhinolophoidea</taxon>
        <taxon>Rhinolophidae</taxon>
        <taxon>Rhinolophinae</taxon>
        <taxon>Rhinolophus</taxon>
    </lineage>
</organism>
<keyword evidence="5 7" id="KW-0472">Membrane</keyword>
<proteinExistence type="inferred from homology"/>
<accession>A0A7J7XN97</accession>
<protein>
    <submittedName>
        <fullName evidence="8">Dual oxidase maturation factor 2</fullName>
    </submittedName>
</protein>
<evidence type="ECO:0000256" key="5">
    <source>
        <dbReference type="ARBA" id="ARBA00023136"/>
    </source>
</evidence>
<evidence type="ECO:0000256" key="7">
    <source>
        <dbReference type="SAM" id="Phobius"/>
    </source>
</evidence>
<dbReference type="InterPro" id="IPR018469">
    <property type="entry name" value="Dual_oxidase_maturation_fac"/>
</dbReference>
<dbReference type="GO" id="GO:0005789">
    <property type="term" value="C:endoplasmic reticulum membrane"/>
    <property type="evidence" value="ECO:0007669"/>
    <property type="project" value="InterPro"/>
</dbReference>
<evidence type="ECO:0000256" key="4">
    <source>
        <dbReference type="ARBA" id="ARBA00022989"/>
    </source>
</evidence>
<keyword evidence="6" id="KW-0325">Glycoprotein</keyword>
<evidence type="ECO:0000256" key="2">
    <source>
        <dbReference type="ARBA" id="ARBA00009816"/>
    </source>
</evidence>
<dbReference type="Proteomes" id="UP000585614">
    <property type="component" value="Unassembled WGS sequence"/>
</dbReference>
<dbReference type="EMBL" id="JACAGC010000008">
    <property type="protein sequence ID" value="KAF6351157.1"/>
    <property type="molecule type" value="Genomic_DNA"/>
</dbReference>